<dbReference type="SUPFAM" id="SSF81296">
    <property type="entry name" value="E set domains"/>
    <property type="match status" value="1"/>
</dbReference>
<dbReference type="PANTHER" id="PTHR43002">
    <property type="entry name" value="GLYCOGEN DEBRANCHING ENZYME"/>
    <property type="match status" value="1"/>
</dbReference>
<feature type="domain" description="Glycosyl hydrolase family 13 catalytic" evidence="3">
    <location>
        <begin position="160"/>
        <end position="554"/>
    </location>
</feature>
<dbReference type="InterPro" id="IPR017853">
    <property type="entry name" value="GH"/>
</dbReference>
<organism evidence="4 5">
    <name type="scientific">Kineosporia mesophila</name>
    <dbReference type="NCBI Taxonomy" id="566012"/>
    <lineage>
        <taxon>Bacteria</taxon>
        <taxon>Bacillati</taxon>
        <taxon>Actinomycetota</taxon>
        <taxon>Actinomycetes</taxon>
        <taxon>Kineosporiales</taxon>
        <taxon>Kineosporiaceae</taxon>
        <taxon>Kineosporia</taxon>
    </lineage>
</organism>
<comment type="similarity">
    <text evidence="1">Belongs to the glycosyl hydrolase 13 family.</text>
</comment>
<dbReference type="SUPFAM" id="SSF51445">
    <property type="entry name" value="(Trans)glycosidases"/>
    <property type="match status" value="1"/>
</dbReference>
<evidence type="ECO:0000259" key="3">
    <source>
        <dbReference type="SMART" id="SM00642"/>
    </source>
</evidence>
<feature type="chain" id="PRO_5045509769" evidence="2">
    <location>
        <begin position="27"/>
        <end position="645"/>
    </location>
</feature>
<dbReference type="EMBL" id="BAAAZO010000012">
    <property type="protein sequence ID" value="GAA3633590.1"/>
    <property type="molecule type" value="Genomic_DNA"/>
</dbReference>
<proteinExistence type="inferred from homology"/>
<evidence type="ECO:0000256" key="1">
    <source>
        <dbReference type="ARBA" id="ARBA00008061"/>
    </source>
</evidence>
<dbReference type="Gene3D" id="3.20.20.80">
    <property type="entry name" value="Glycosidases"/>
    <property type="match status" value="1"/>
</dbReference>
<protein>
    <submittedName>
        <fullName evidence="4">Type I pullulanase</fullName>
    </submittedName>
</protein>
<keyword evidence="5" id="KW-1185">Reference proteome</keyword>
<dbReference type="InterPro" id="IPR006047">
    <property type="entry name" value="GH13_cat_dom"/>
</dbReference>
<dbReference type="InterPro" id="IPR014756">
    <property type="entry name" value="Ig_E-set"/>
</dbReference>
<gene>
    <name evidence="4" type="primary">pulA</name>
    <name evidence="4" type="ORF">GCM10022223_59910</name>
</gene>
<dbReference type="InterPro" id="IPR004193">
    <property type="entry name" value="Glyco_hydro_13_N"/>
</dbReference>
<keyword evidence="2" id="KW-0732">Signal</keyword>
<dbReference type="Proteomes" id="UP001501074">
    <property type="component" value="Unassembled WGS sequence"/>
</dbReference>
<reference evidence="5" key="1">
    <citation type="journal article" date="2019" name="Int. J. Syst. Evol. Microbiol.">
        <title>The Global Catalogue of Microorganisms (GCM) 10K type strain sequencing project: providing services to taxonomists for standard genome sequencing and annotation.</title>
        <authorList>
            <consortium name="The Broad Institute Genomics Platform"/>
            <consortium name="The Broad Institute Genome Sequencing Center for Infectious Disease"/>
            <person name="Wu L."/>
            <person name="Ma J."/>
        </authorList>
    </citation>
    <scope>NUCLEOTIDE SEQUENCE [LARGE SCALE GENOMIC DNA]</scope>
    <source>
        <strain evidence="5">JCM 16902</strain>
    </source>
</reference>
<dbReference type="SMART" id="SM00642">
    <property type="entry name" value="Aamy"/>
    <property type="match status" value="1"/>
</dbReference>
<evidence type="ECO:0000313" key="5">
    <source>
        <dbReference type="Proteomes" id="UP001501074"/>
    </source>
</evidence>
<dbReference type="CDD" id="cd11341">
    <property type="entry name" value="AmyAc_Pullulanase_LD-like"/>
    <property type="match status" value="1"/>
</dbReference>
<dbReference type="Gene3D" id="2.60.40.10">
    <property type="entry name" value="Immunoglobulins"/>
    <property type="match status" value="1"/>
</dbReference>
<evidence type="ECO:0000313" key="4">
    <source>
        <dbReference type="EMBL" id="GAA3633590.1"/>
    </source>
</evidence>
<accession>A0ABP7AJQ0</accession>
<evidence type="ECO:0000256" key="2">
    <source>
        <dbReference type="SAM" id="SignalP"/>
    </source>
</evidence>
<dbReference type="Pfam" id="PF00128">
    <property type="entry name" value="Alpha-amylase"/>
    <property type="match status" value="1"/>
</dbReference>
<name>A0ABP7AJQ0_9ACTN</name>
<comment type="caution">
    <text evidence="4">The sequence shown here is derived from an EMBL/GenBank/DDBJ whole genome shotgun (WGS) entry which is preliminary data.</text>
</comment>
<dbReference type="Pfam" id="PF02922">
    <property type="entry name" value="CBM_48"/>
    <property type="match status" value="1"/>
</dbReference>
<dbReference type="InterPro" id="IPR013783">
    <property type="entry name" value="Ig-like_fold"/>
</dbReference>
<sequence>MNLKRSTSALIAATVVAALVPASAFAVQSRSDAEGKTTTRAAAPTQSLGARYSSVSTTFRIWSPGSSAVSVTVNGTSYPMAATPVAGYTGVYQAVVAGDLNGRSYQFAVGGRNVPDPYARMVEPGTRRGVVVDDAAITPSAGKWYPTPALTDREDSIVYELDVRDFTVDASSGVDADRRGKYLGLVQTGTTYRGVATGIDHLKELGITHVQLMPTQDFLSSMYNWGYDPVNYSVPEEQYSQFSTAADRVREFKDMVNEFHRNGIRVTMDVVFNHTGSADTFRGITGSYYTPTDLSGTGNSIDDSNPMVSRMIRDSLEVWVRDYHVDGFRFDLLGVHQYRNAAEWGTYLNGTYPDRNLLIYGEPWNGAASDPDENQKVRYRTVPALTASHIGVFNGSFRDAVRGGTKDTVIGYMGGTGDASAIALGMKGSPLKQLGTQPLSDTWDPAFAGDPEQTINYVSVHDDLNLYDKITHTGATGDRAERIDRLAVGIVLTSQGIPLIAEGDEFLRSKVVGGDYTTASNSYRAGDQVNAVHWGDKITNQNVNAYYRALFSLRRTTPSLRLTSWDAISTQQRVTVAGQVVTSRISSRADAPTDYDTVVVVNPTTGAQGVTLPDGGTWTKTFDSRGITIDDRTAASAAVTVFRRS</sequence>
<feature type="signal peptide" evidence="2">
    <location>
        <begin position="1"/>
        <end position="26"/>
    </location>
</feature>